<evidence type="ECO:0000313" key="1">
    <source>
        <dbReference type="EMBL" id="AUE22701.1"/>
    </source>
</evidence>
<protein>
    <submittedName>
        <fullName evidence="1">Uncharacterized protein</fullName>
    </submittedName>
</protein>
<gene>
    <name evidence="1" type="ORF">Ah1_00160</name>
</gene>
<proteinExistence type="predicted"/>
<organism evidence="1 2">
    <name type="scientific">Aeromonas phage Ah1</name>
    <dbReference type="NCBI Taxonomy" id="2053701"/>
    <lineage>
        <taxon>Viruses</taxon>
        <taxon>Duplodnaviria</taxon>
        <taxon>Heunggongvirae</taxon>
        <taxon>Uroviricota</taxon>
        <taxon>Caudoviricetes</taxon>
        <taxon>Pantevenvirales</taxon>
        <taxon>Straboviridae</taxon>
        <taxon>Cinqassovirus</taxon>
        <taxon>Cinqassovirus ah1</taxon>
    </lineage>
</organism>
<reference evidence="1 2" key="1">
    <citation type="submission" date="2017-10" db="EMBL/GenBank/DDBJ databases">
        <title>Antibacterial composition for extension of chilled fish shelf life and decreasing of risk of food-borne infections, bacteriophage strains for its preparation.</title>
        <authorList>
            <person name="Zulkarneev E.R."/>
            <person name="Aleshkin A.V."/>
            <person name="Rubalsky O.V."/>
            <person name="Kiseleva I.A."/>
            <person name="Rubalskii E.O."/>
            <person name="Lebedev S.N."/>
        </authorList>
    </citation>
    <scope>NUCLEOTIDE SEQUENCE [LARGE SCALE GENOMIC DNA]</scope>
</reference>
<dbReference type="EMBL" id="MG250483">
    <property type="protein sequence ID" value="AUE22701.1"/>
    <property type="molecule type" value="Genomic_DNA"/>
</dbReference>
<evidence type="ECO:0000313" key="2">
    <source>
        <dbReference type="Proteomes" id="UP000240934"/>
    </source>
</evidence>
<keyword evidence="2" id="KW-1185">Reference proteome</keyword>
<name>A0A2H4YEV9_9CAUD</name>
<accession>A0A2H4YEV9</accession>
<dbReference type="Proteomes" id="UP000240934">
    <property type="component" value="Segment"/>
</dbReference>
<sequence>MILMIEGYKKKVVHHRWEIIAFLNQKDIVDEDYIEDCADEIRDIMKSGAEYCYGDLDPYRLELHESRCLIVSDNEDTLAEMMCEAHENI</sequence>